<accession>A0AAD6NLA1</accession>
<feature type="transmembrane region" description="Helical" evidence="2">
    <location>
        <begin position="12"/>
        <end position="33"/>
    </location>
</feature>
<organism evidence="3 4">
    <name type="scientific">Drechslerella dactyloides</name>
    <name type="common">Nematode-trapping fungus</name>
    <name type="synonym">Arthrobotrys dactyloides</name>
    <dbReference type="NCBI Taxonomy" id="74499"/>
    <lineage>
        <taxon>Eukaryota</taxon>
        <taxon>Fungi</taxon>
        <taxon>Dikarya</taxon>
        <taxon>Ascomycota</taxon>
        <taxon>Pezizomycotina</taxon>
        <taxon>Orbiliomycetes</taxon>
        <taxon>Orbiliales</taxon>
        <taxon>Orbiliaceae</taxon>
        <taxon>Drechslerella</taxon>
    </lineage>
</organism>
<name>A0AAD6NLA1_DREDA</name>
<evidence type="ECO:0000256" key="2">
    <source>
        <dbReference type="SAM" id="Phobius"/>
    </source>
</evidence>
<feature type="compositionally biased region" description="Basic and acidic residues" evidence="1">
    <location>
        <begin position="67"/>
        <end position="79"/>
    </location>
</feature>
<proteinExistence type="predicted"/>
<evidence type="ECO:0000313" key="4">
    <source>
        <dbReference type="Proteomes" id="UP001221413"/>
    </source>
</evidence>
<keyword evidence="2" id="KW-0812">Transmembrane</keyword>
<dbReference type="AlphaFoldDB" id="A0AAD6NLA1"/>
<sequence>MKPTPTRGSTRLGVLVVGIAVIAASGALAGAAYRADSQKQQKADLGQRRRSNTAKKAPPKKSLACRNQDKPSSPEETKSPPKLKAQDLPNGEMLLLLRLPPKVLAVLPVHEHQSIYNPTKDLQKECPPRLLSPSCKNH</sequence>
<dbReference type="Proteomes" id="UP001221413">
    <property type="component" value="Unassembled WGS sequence"/>
</dbReference>
<keyword evidence="2" id="KW-0472">Membrane</keyword>
<keyword evidence="2" id="KW-1133">Transmembrane helix</keyword>
<feature type="compositionally biased region" description="Basic residues" evidence="1">
    <location>
        <begin position="48"/>
        <end position="59"/>
    </location>
</feature>
<evidence type="ECO:0000313" key="3">
    <source>
        <dbReference type="EMBL" id="KAJ6262105.1"/>
    </source>
</evidence>
<comment type="caution">
    <text evidence="3">The sequence shown here is derived from an EMBL/GenBank/DDBJ whole genome shotgun (WGS) entry which is preliminary data.</text>
</comment>
<keyword evidence="4" id="KW-1185">Reference proteome</keyword>
<gene>
    <name evidence="3" type="ORF">Dda_2910</name>
</gene>
<dbReference type="EMBL" id="JAQGDS010000003">
    <property type="protein sequence ID" value="KAJ6262105.1"/>
    <property type="molecule type" value="Genomic_DNA"/>
</dbReference>
<protein>
    <submittedName>
        <fullName evidence="3">Uncharacterized protein</fullName>
    </submittedName>
</protein>
<feature type="region of interest" description="Disordered" evidence="1">
    <location>
        <begin position="32"/>
        <end position="87"/>
    </location>
</feature>
<reference evidence="3" key="1">
    <citation type="submission" date="2023-01" db="EMBL/GenBank/DDBJ databases">
        <title>The chitinases involved in constricting ring structure development in the nematode-trapping fungus Drechslerella dactyloides.</title>
        <authorList>
            <person name="Wang R."/>
            <person name="Zhang L."/>
            <person name="Tang P."/>
            <person name="Li S."/>
            <person name="Liang L."/>
        </authorList>
    </citation>
    <scope>NUCLEOTIDE SEQUENCE</scope>
    <source>
        <strain evidence="3">YMF1.00031</strain>
    </source>
</reference>
<evidence type="ECO:0000256" key="1">
    <source>
        <dbReference type="SAM" id="MobiDB-lite"/>
    </source>
</evidence>
<feature type="compositionally biased region" description="Basic and acidic residues" evidence="1">
    <location>
        <begin position="36"/>
        <end position="47"/>
    </location>
</feature>